<keyword evidence="3 5" id="KW-1133">Transmembrane helix</keyword>
<dbReference type="PANTHER" id="PTHR43359:SF1">
    <property type="entry name" value="FORMATE HYDROGENLYASE SUBUNIT 4-RELATED"/>
    <property type="match status" value="1"/>
</dbReference>
<comment type="subcellular location">
    <subcellularLocation>
        <location evidence="1">Membrane</location>
        <topology evidence="1">Multi-pass membrane protein</topology>
    </subcellularLocation>
</comment>
<evidence type="ECO:0008006" key="8">
    <source>
        <dbReference type="Google" id="ProtNLM"/>
    </source>
</evidence>
<sequence>MDYHTHSHRGSAIYLDGLRLCPIRTFHYRDGRAGEENSKRKHSILFVADVPHSHLNHLGCFMSLTIAVFIQGIVVLALAPLVTGLVRWFKARLQGRHGAAPWLVYFTLLTTLKKENVISESRSWVFRCVPFVVLGIALFLSLTLPIVFPSGGIPQVDLFVLAGVLALSSVFLVLGGLDAATAFGGMGASREMTIAALIEPTTLITFATFASVAGSSSLQDIFGNGITVISHPALLLSFVALVLIVLAENARYPVDNPATHLELTMVHEAMVLEYSGPYLAMLEYASSIKLTVFLLILGNLVGAGLLTTVVIGSFALALFESTIAKMRFFRMQEYMSIAFFLALAGLILIFII</sequence>
<feature type="transmembrane region" description="Helical" evidence="5">
    <location>
        <begin position="192"/>
        <end position="213"/>
    </location>
</feature>
<dbReference type="GO" id="GO:0005886">
    <property type="term" value="C:plasma membrane"/>
    <property type="evidence" value="ECO:0007669"/>
    <property type="project" value="TreeGrafter"/>
</dbReference>
<keyword evidence="2 5" id="KW-0812">Transmembrane</keyword>
<reference evidence="7" key="1">
    <citation type="submission" date="2017-09" db="EMBL/GenBank/DDBJ databases">
        <title>Depth-based differentiation of microbial function through sediment-hosted aquifers and enrichment of novel symbionts in the deep terrestrial subsurface.</title>
        <authorList>
            <person name="Probst A.J."/>
            <person name="Ladd B."/>
            <person name="Jarett J.K."/>
            <person name="Geller-Mcgrath D.E."/>
            <person name="Sieber C.M.K."/>
            <person name="Emerson J.B."/>
            <person name="Anantharaman K."/>
            <person name="Thomas B.C."/>
            <person name="Malmstrom R."/>
            <person name="Stieglmeier M."/>
            <person name="Klingl A."/>
            <person name="Woyke T."/>
            <person name="Ryan C.M."/>
            <person name="Banfield J.F."/>
        </authorList>
    </citation>
    <scope>NUCLEOTIDE SEQUENCE [LARGE SCALE GENOMIC DNA]</scope>
</reference>
<dbReference type="InterPro" id="IPR052561">
    <property type="entry name" value="ComplexI_Subunit1"/>
</dbReference>
<gene>
    <name evidence="6" type="ORF">COV05_05055</name>
</gene>
<feature type="transmembrane region" description="Helical" evidence="5">
    <location>
        <begin position="124"/>
        <end position="146"/>
    </location>
</feature>
<dbReference type="Pfam" id="PF00146">
    <property type="entry name" value="NADHdh"/>
    <property type="match status" value="1"/>
</dbReference>
<dbReference type="InterPro" id="IPR001694">
    <property type="entry name" value="NADH_UbQ_OxRdtase_su1/FPO"/>
</dbReference>
<dbReference type="PANTHER" id="PTHR43359">
    <property type="entry name" value="FORMATE HYDROGENLYASE SUBUNIT 4"/>
    <property type="match status" value="1"/>
</dbReference>
<evidence type="ECO:0000256" key="3">
    <source>
        <dbReference type="ARBA" id="ARBA00022989"/>
    </source>
</evidence>
<feature type="transmembrane region" description="Helical" evidence="5">
    <location>
        <begin position="158"/>
        <end position="180"/>
    </location>
</feature>
<evidence type="ECO:0000256" key="4">
    <source>
        <dbReference type="ARBA" id="ARBA00023136"/>
    </source>
</evidence>
<evidence type="ECO:0000256" key="5">
    <source>
        <dbReference type="SAM" id="Phobius"/>
    </source>
</evidence>
<proteinExistence type="predicted"/>
<evidence type="ECO:0000256" key="1">
    <source>
        <dbReference type="ARBA" id="ARBA00004141"/>
    </source>
</evidence>
<evidence type="ECO:0000313" key="7">
    <source>
        <dbReference type="Proteomes" id="UP000231436"/>
    </source>
</evidence>
<accession>A0A2M8LFY5</accession>
<dbReference type="AlphaFoldDB" id="A0A2M8LFY5"/>
<dbReference type="EMBL" id="PFEU01000029">
    <property type="protein sequence ID" value="PJE76339.1"/>
    <property type="molecule type" value="Genomic_DNA"/>
</dbReference>
<organism evidence="6 7">
    <name type="scientific">Candidatus Uhrbacteria bacterium CG10_big_fil_rev_8_21_14_0_10_48_16</name>
    <dbReference type="NCBI Taxonomy" id="1975038"/>
    <lineage>
        <taxon>Bacteria</taxon>
        <taxon>Candidatus Uhriibacteriota</taxon>
    </lineage>
</organism>
<name>A0A2M8LFY5_9BACT</name>
<comment type="caution">
    <text evidence="6">The sequence shown here is derived from an EMBL/GenBank/DDBJ whole genome shotgun (WGS) entry which is preliminary data.</text>
</comment>
<dbReference type="Proteomes" id="UP000231436">
    <property type="component" value="Unassembled WGS sequence"/>
</dbReference>
<feature type="transmembrane region" description="Helical" evidence="5">
    <location>
        <begin position="61"/>
        <end position="86"/>
    </location>
</feature>
<protein>
    <recommendedName>
        <fullName evidence="8">Formate hydrogenlyase</fullName>
    </recommendedName>
</protein>
<evidence type="ECO:0000313" key="6">
    <source>
        <dbReference type="EMBL" id="PJE76339.1"/>
    </source>
</evidence>
<evidence type="ECO:0000256" key="2">
    <source>
        <dbReference type="ARBA" id="ARBA00022692"/>
    </source>
</evidence>
<feature type="transmembrane region" description="Helical" evidence="5">
    <location>
        <begin position="290"/>
        <end position="319"/>
    </location>
</feature>
<keyword evidence="4 5" id="KW-0472">Membrane</keyword>
<feature type="transmembrane region" description="Helical" evidence="5">
    <location>
        <begin position="225"/>
        <end position="247"/>
    </location>
</feature>
<feature type="transmembrane region" description="Helical" evidence="5">
    <location>
        <begin position="334"/>
        <end position="351"/>
    </location>
</feature>